<keyword evidence="1" id="KW-0812">Transmembrane</keyword>
<dbReference type="Proteomes" id="UP001225646">
    <property type="component" value="Unassembled WGS sequence"/>
</dbReference>
<organism evidence="2 3">
    <name type="scientific">Aeribacillus alveayuensis</name>
    <dbReference type="NCBI Taxonomy" id="279215"/>
    <lineage>
        <taxon>Bacteria</taxon>
        <taxon>Bacillati</taxon>
        <taxon>Bacillota</taxon>
        <taxon>Bacilli</taxon>
        <taxon>Bacillales</taxon>
        <taxon>Bacillaceae</taxon>
        <taxon>Aeribacillus</taxon>
    </lineage>
</organism>
<evidence type="ECO:0000313" key="2">
    <source>
        <dbReference type="EMBL" id="MDQ0161591.1"/>
    </source>
</evidence>
<feature type="transmembrane region" description="Helical" evidence="1">
    <location>
        <begin position="6"/>
        <end position="23"/>
    </location>
</feature>
<keyword evidence="1" id="KW-1133">Transmembrane helix</keyword>
<proteinExistence type="predicted"/>
<keyword evidence="3" id="KW-1185">Reference proteome</keyword>
<keyword evidence="1" id="KW-0472">Membrane</keyword>
<protein>
    <submittedName>
        <fullName evidence="2">Uncharacterized protein</fullName>
    </submittedName>
</protein>
<sequence length="31" mass="3802">MYKGIFYLFFIVLLITVFIFTNFKQSLYAFL</sequence>
<evidence type="ECO:0000313" key="3">
    <source>
        <dbReference type="Proteomes" id="UP001225646"/>
    </source>
</evidence>
<evidence type="ECO:0000256" key="1">
    <source>
        <dbReference type="SAM" id="Phobius"/>
    </source>
</evidence>
<accession>A0ABT9VKU3</accession>
<name>A0ABT9VKU3_9BACI</name>
<comment type="caution">
    <text evidence="2">The sequence shown here is derived from an EMBL/GenBank/DDBJ whole genome shotgun (WGS) entry which is preliminary data.</text>
</comment>
<dbReference type="EMBL" id="JAUSTR010000001">
    <property type="protein sequence ID" value="MDQ0161591.1"/>
    <property type="molecule type" value="Genomic_DNA"/>
</dbReference>
<gene>
    <name evidence="2" type="ORF">J2S06_000661</name>
</gene>
<reference evidence="2 3" key="1">
    <citation type="submission" date="2023-07" db="EMBL/GenBank/DDBJ databases">
        <title>Genomic Encyclopedia of Type Strains, Phase IV (KMG-IV): sequencing the most valuable type-strain genomes for metagenomic binning, comparative biology and taxonomic classification.</title>
        <authorList>
            <person name="Goeker M."/>
        </authorList>
    </citation>
    <scope>NUCLEOTIDE SEQUENCE [LARGE SCALE GENOMIC DNA]</scope>
    <source>
        <strain evidence="2 3">DSM 19092</strain>
    </source>
</reference>